<evidence type="ECO:0000313" key="1">
    <source>
        <dbReference type="EMBL" id="EKO24832.1"/>
    </source>
</evidence>
<gene>
    <name evidence="1" type="ORF">LEP1GSC104_0430</name>
</gene>
<dbReference type="Proteomes" id="UP000006324">
    <property type="component" value="Unassembled WGS sequence"/>
</dbReference>
<evidence type="ECO:0000313" key="2">
    <source>
        <dbReference type="Proteomes" id="UP000006324"/>
    </source>
</evidence>
<name>A0A0F6H993_LEPIR</name>
<dbReference type="AlphaFoldDB" id="A0A0F6H993"/>
<reference evidence="1 2" key="1">
    <citation type="submission" date="2012-09" db="EMBL/GenBank/DDBJ databases">
        <authorList>
            <person name="Harkins D.M."/>
            <person name="Durkin A.S."/>
            <person name="Brinkac L.M."/>
            <person name="Selengut J.D."/>
            <person name="Sanka R."/>
            <person name="DePew J."/>
            <person name="Purushe J."/>
            <person name="Chanthongthip A."/>
            <person name="Lattana O."/>
            <person name="Phetsouvanh R."/>
            <person name="Newton P.N."/>
            <person name="Vinetz J.M."/>
            <person name="Sutton G.G."/>
            <person name="Nelson W.C."/>
            <person name="Fouts D.E."/>
        </authorList>
    </citation>
    <scope>NUCLEOTIDE SEQUENCE [LARGE SCALE GENOMIC DNA]</scope>
    <source>
        <strain evidence="1 2">UI 12621</strain>
    </source>
</reference>
<protein>
    <submittedName>
        <fullName evidence="1">Uncharacterized protein</fullName>
    </submittedName>
</protein>
<sequence length="82" mass="9291">MLSGMKIFLRFFKRAKASKAGVFASDLTNPRSKYSKFLQFRKKIKTFNWLGPIKCTVNTEITKFLGATESGKVCDSSNIFDV</sequence>
<dbReference type="EMBL" id="AHNQ02000027">
    <property type="protein sequence ID" value="EKO24832.1"/>
    <property type="molecule type" value="Genomic_DNA"/>
</dbReference>
<accession>A0A0F6H993</accession>
<comment type="caution">
    <text evidence="1">The sequence shown here is derived from an EMBL/GenBank/DDBJ whole genome shotgun (WGS) entry which is preliminary data.</text>
</comment>
<organism evidence="1 2">
    <name type="scientific">Leptospira interrogans str. UI 12621</name>
    <dbReference type="NCBI Taxonomy" id="1049937"/>
    <lineage>
        <taxon>Bacteria</taxon>
        <taxon>Pseudomonadati</taxon>
        <taxon>Spirochaetota</taxon>
        <taxon>Spirochaetia</taxon>
        <taxon>Leptospirales</taxon>
        <taxon>Leptospiraceae</taxon>
        <taxon>Leptospira</taxon>
    </lineage>
</organism>
<proteinExistence type="predicted"/>